<dbReference type="Proteomes" id="UP000631535">
    <property type="component" value="Unassembled WGS sequence"/>
</dbReference>
<proteinExistence type="predicted"/>
<dbReference type="RefSeq" id="WP_189035469.1">
    <property type="nucleotide sequence ID" value="NZ_BMMP01000002.1"/>
</dbReference>
<keyword evidence="2" id="KW-0732">Signal</keyword>
<comment type="caution">
    <text evidence="3">The sequence shown here is derived from an EMBL/GenBank/DDBJ whole genome shotgun (WGS) entry which is preliminary data.</text>
</comment>
<feature type="compositionally biased region" description="Low complexity" evidence="1">
    <location>
        <begin position="429"/>
        <end position="443"/>
    </location>
</feature>
<evidence type="ECO:0000256" key="1">
    <source>
        <dbReference type="SAM" id="MobiDB-lite"/>
    </source>
</evidence>
<dbReference type="PANTHER" id="PTHR43649">
    <property type="entry name" value="ARABINOSE-BINDING PROTEIN-RELATED"/>
    <property type="match status" value="1"/>
</dbReference>
<protein>
    <submittedName>
        <fullName evidence="3">Sugar ABC transporter substrate-binding protein</fullName>
    </submittedName>
</protein>
<evidence type="ECO:0000313" key="3">
    <source>
        <dbReference type="EMBL" id="GGO43291.1"/>
    </source>
</evidence>
<dbReference type="InterPro" id="IPR006059">
    <property type="entry name" value="SBP"/>
</dbReference>
<reference evidence="4" key="1">
    <citation type="journal article" date="2019" name="Int. J. Syst. Evol. Microbiol.">
        <title>The Global Catalogue of Microorganisms (GCM) 10K type strain sequencing project: providing services to taxonomists for standard genome sequencing and annotation.</title>
        <authorList>
            <consortium name="The Broad Institute Genomics Platform"/>
            <consortium name="The Broad Institute Genome Sequencing Center for Infectious Disease"/>
            <person name="Wu L."/>
            <person name="Ma J."/>
        </authorList>
    </citation>
    <scope>NUCLEOTIDE SEQUENCE [LARGE SCALE GENOMIC DNA]</scope>
    <source>
        <strain evidence="4">CGMCC 4.7178</strain>
    </source>
</reference>
<organism evidence="3 4">
    <name type="scientific">Streptomyces daqingensis</name>
    <dbReference type="NCBI Taxonomy" id="1472640"/>
    <lineage>
        <taxon>Bacteria</taxon>
        <taxon>Bacillati</taxon>
        <taxon>Actinomycetota</taxon>
        <taxon>Actinomycetes</taxon>
        <taxon>Kitasatosporales</taxon>
        <taxon>Streptomycetaceae</taxon>
        <taxon>Streptomyces</taxon>
    </lineage>
</organism>
<gene>
    <name evidence="3" type="ORF">GCM10012287_06110</name>
</gene>
<sequence length="451" mass="48963">MAAPPGRTRRAACTLAAVLGLLPVSACGGVSAAGSSGTFITMGFGLGDAIATSRVDDARKALDGVELQVNEGAFDEQQFLSAVAAGDPPDVVNMDRTLVGGYAARGALLPLTDCLRREDIDLEKYQPSAIEEATLDGAVYAMPDSFDNRILLMDASVLRKAGHSPSDVDTSDWKGLRRLTAELQERQGRKLTRIGFDPKIPEFFPLWVKANGGSLISDDGRTARLDSPRVVEALSYASRLIEVQGGWGKFKALRDSFDQFGRANQIAEHQVGAYPMEDWYLSVLGDTSPEVDLGSGYFKDRDGEPVNYVSGTGWAIPKGSRHVKEACAFIESMTSTRSWVKAAKTKAKEVRGNDAYYTGDFSGNREADRIIESEVWKPTGEKSFDEATRRLYDIQESGFAVPANAAGTEFKQAWQNACNRVLSGEQTPRQALEQAQREAQSALDIANQGRK</sequence>
<evidence type="ECO:0000313" key="4">
    <source>
        <dbReference type="Proteomes" id="UP000631535"/>
    </source>
</evidence>
<feature type="chain" id="PRO_5045242469" evidence="2">
    <location>
        <begin position="33"/>
        <end position="451"/>
    </location>
</feature>
<dbReference type="PANTHER" id="PTHR43649:SF12">
    <property type="entry name" value="DIACETYLCHITOBIOSE BINDING PROTEIN DASA"/>
    <property type="match status" value="1"/>
</dbReference>
<dbReference type="Pfam" id="PF13416">
    <property type="entry name" value="SBP_bac_8"/>
    <property type="match status" value="1"/>
</dbReference>
<dbReference type="SUPFAM" id="SSF53850">
    <property type="entry name" value="Periplasmic binding protein-like II"/>
    <property type="match status" value="1"/>
</dbReference>
<dbReference type="Gene3D" id="3.40.190.10">
    <property type="entry name" value="Periplasmic binding protein-like II"/>
    <property type="match status" value="1"/>
</dbReference>
<dbReference type="EMBL" id="BMMP01000002">
    <property type="protein sequence ID" value="GGO43291.1"/>
    <property type="molecule type" value="Genomic_DNA"/>
</dbReference>
<feature type="region of interest" description="Disordered" evidence="1">
    <location>
        <begin position="426"/>
        <end position="451"/>
    </location>
</feature>
<feature type="signal peptide" evidence="2">
    <location>
        <begin position="1"/>
        <end position="32"/>
    </location>
</feature>
<keyword evidence="4" id="KW-1185">Reference proteome</keyword>
<accession>A0ABQ2LU84</accession>
<dbReference type="InterPro" id="IPR050490">
    <property type="entry name" value="Bact_solute-bd_prot1"/>
</dbReference>
<evidence type="ECO:0000256" key="2">
    <source>
        <dbReference type="SAM" id="SignalP"/>
    </source>
</evidence>
<name>A0ABQ2LU84_9ACTN</name>